<reference evidence="2 3" key="1">
    <citation type="submission" date="2016-06" db="EMBL/GenBank/DDBJ databases">
        <authorList>
            <person name="Kjaerup R.B."/>
            <person name="Dalgaard T.S."/>
            <person name="Juul-Madsen H.R."/>
        </authorList>
    </citation>
    <scope>NUCLEOTIDE SEQUENCE [LARGE SCALE GENOMIC DNA]</scope>
    <source>
        <strain evidence="2 3">E152</strain>
    </source>
</reference>
<protein>
    <recommendedName>
        <fullName evidence="1">SnoaL-like domain-containing protein</fullName>
    </recommendedName>
</protein>
<evidence type="ECO:0000259" key="1">
    <source>
        <dbReference type="Pfam" id="PF13577"/>
    </source>
</evidence>
<dbReference type="OrthoDB" id="4621984at2"/>
<dbReference type="InterPro" id="IPR037401">
    <property type="entry name" value="SnoaL-like"/>
</dbReference>
<gene>
    <name evidence="2" type="ORF">A5683_12685</name>
</gene>
<evidence type="ECO:0000313" key="3">
    <source>
        <dbReference type="Proteomes" id="UP000092389"/>
    </source>
</evidence>
<proteinExistence type="predicted"/>
<feature type="domain" description="SnoaL-like" evidence="1">
    <location>
        <begin position="5"/>
        <end position="118"/>
    </location>
</feature>
<dbReference type="InterPro" id="IPR011944">
    <property type="entry name" value="Steroid_delta5-4_isomerase"/>
</dbReference>
<accession>A0A1A2SMI8</accession>
<sequence>MTHDTTEDRAAIRDLLAGYALALDAGDFEECVQLFAPDGEFLVYGKNFAGHEGIAGMFRDAARGLHLTGSARIQVDGERATARSQVLFVRAGDLQLRPAIYDDELTRIAGRWLFTRRRCRFITTAGLADSPEVSPA</sequence>
<dbReference type="SUPFAM" id="SSF54427">
    <property type="entry name" value="NTF2-like"/>
    <property type="match status" value="1"/>
</dbReference>
<comment type="caution">
    <text evidence="2">The sequence shown here is derived from an EMBL/GenBank/DDBJ whole genome shotgun (WGS) entry which is preliminary data.</text>
</comment>
<dbReference type="NCBIfam" id="TIGR02246">
    <property type="entry name" value="SgcJ/EcaC family oxidoreductase"/>
    <property type="match status" value="1"/>
</dbReference>
<dbReference type="EMBL" id="LZJU01000214">
    <property type="protein sequence ID" value="OBH65389.1"/>
    <property type="molecule type" value="Genomic_DNA"/>
</dbReference>
<name>A0A1A2SMI8_MYCNT</name>
<dbReference type="Gene3D" id="3.10.450.50">
    <property type="match status" value="1"/>
</dbReference>
<dbReference type="Pfam" id="PF13577">
    <property type="entry name" value="SnoaL_4"/>
    <property type="match status" value="1"/>
</dbReference>
<evidence type="ECO:0000313" key="2">
    <source>
        <dbReference type="EMBL" id="OBH65389.1"/>
    </source>
</evidence>
<organism evidence="2 3">
    <name type="scientific">Mycobacterium mantenii</name>
    <dbReference type="NCBI Taxonomy" id="560555"/>
    <lineage>
        <taxon>Bacteria</taxon>
        <taxon>Bacillati</taxon>
        <taxon>Actinomycetota</taxon>
        <taxon>Actinomycetes</taxon>
        <taxon>Mycobacteriales</taxon>
        <taxon>Mycobacteriaceae</taxon>
        <taxon>Mycobacterium</taxon>
        <taxon>Mycobacterium avium complex (MAC)</taxon>
    </lineage>
</organism>
<dbReference type="RefSeq" id="WP_067914760.1">
    <property type="nucleotide sequence ID" value="NZ_LZJP01000130.1"/>
</dbReference>
<dbReference type="InterPro" id="IPR032710">
    <property type="entry name" value="NTF2-like_dom_sf"/>
</dbReference>
<dbReference type="AlphaFoldDB" id="A0A1A2SMI8"/>
<dbReference type="Proteomes" id="UP000092389">
    <property type="component" value="Unassembled WGS sequence"/>
</dbReference>